<dbReference type="Pfam" id="PF02133">
    <property type="entry name" value="Transp_cyt_pur"/>
    <property type="match status" value="1"/>
</dbReference>
<organism evidence="7 8">
    <name type="scientific">Virgibacillus kekensis</name>
    <dbReference type="NCBI Taxonomy" id="202261"/>
    <lineage>
        <taxon>Bacteria</taxon>
        <taxon>Bacillati</taxon>
        <taxon>Bacillota</taxon>
        <taxon>Bacilli</taxon>
        <taxon>Bacillales</taxon>
        <taxon>Bacillaceae</taxon>
        <taxon>Virgibacillus</taxon>
    </lineage>
</organism>
<evidence type="ECO:0000256" key="4">
    <source>
        <dbReference type="ARBA" id="ARBA00022989"/>
    </source>
</evidence>
<evidence type="ECO:0000256" key="2">
    <source>
        <dbReference type="ARBA" id="ARBA00008974"/>
    </source>
</evidence>
<keyword evidence="5 6" id="KW-0472">Membrane</keyword>
<keyword evidence="4 6" id="KW-1133">Transmembrane helix</keyword>
<feature type="transmembrane region" description="Helical" evidence="6">
    <location>
        <begin position="375"/>
        <end position="394"/>
    </location>
</feature>
<gene>
    <name evidence="7" type="ORF">ACFO3D_09020</name>
</gene>
<feature type="transmembrane region" description="Helical" evidence="6">
    <location>
        <begin position="400"/>
        <end position="424"/>
    </location>
</feature>
<evidence type="ECO:0000256" key="6">
    <source>
        <dbReference type="SAM" id="Phobius"/>
    </source>
</evidence>
<feature type="transmembrane region" description="Helical" evidence="6">
    <location>
        <begin position="205"/>
        <end position="224"/>
    </location>
</feature>
<feature type="transmembrane region" description="Helical" evidence="6">
    <location>
        <begin position="338"/>
        <end position="355"/>
    </location>
</feature>
<reference evidence="8" key="1">
    <citation type="journal article" date="2019" name="Int. J. Syst. Evol. Microbiol.">
        <title>The Global Catalogue of Microorganisms (GCM) 10K type strain sequencing project: providing services to taxonomists for standard genome sequencing and annotation.</title>
        <authorList>
            <consortium name="The Broad Institute Genomics Platform"/>
            <consortium name="The Broad Institute Genome Sequencing Center for Infectious Disease"/>
            <person name="Wu L."/>
            <person name="Ma J."/>
        </authorList>
    </citation>
    <scope>NUCLEOTIDE SEQUENCE [LARGE SCALE GENOMIC DNA]</scope>
    <source>
        <strain evidence="8">CGMCC 4.7426</strain>
    </source>
</reference>
<evidence type="ECO:0000256" key="5">
    <source>
        <dbReference type="ARBA" id="ARBA00023136"/>
    </source>
</evidence>
<name>A0ABV9DJ43_9BACI</name>
<dbReference type="InterPro" id="IPR030191">
    <property type="entry name" value="CodB"/>
</dbReference>
<feature type="transmembrane region" description="Helical" evidence="6">
    <location>
        <begin position="313"/>
        <end position="332"/>
    </location>
</feature>
<protein>
    <submittedName>
        <fullName evidence="7">Cytosine permease</fullName>
    </submittedName>
</protein>
<evidence type="ECO:0000256" key="3">
    <source>
        <dbReference type="ARBA" id="ARBA00022692"/>
    </source>
</evidence>
<dbReference type="Proteomes" id="UP001595989">
    <property type="component" value="Unassembled WGS sequence"/>
</dbReference>
<comment type="similarity">
    <text evidence="2">Belongs to the purine-cytosine permease (2.A.39) family.</text>
</comment>
<dbReference type="PANTHER" id="PTHR30569">
    <property type="entry name" value="CYTOSINE TRANSPORTER CODB"/>
    <property type="match status" value="1"/>
</dbReference>
<dbReference type="PANTHER" id="PTHR30569:SF0">
    <property type="entry name" value="CYTOSINE PERMEASE"/>
    <property type="match status" value="1"/>
</dbReference>
<dbReference type="EMBL" id="JBHSFU010000004">
    <property type="protein sequence ID" value="MFC4558354.1"/>
    <property type="molecule type" value="Genomic_DNA"/>
</dbReference>
<dbReference type="InterPro" id="IPR001248">
    <property type="entry name" value="Pur-cyt_permease"/>
</dbReference>
<accession>A0ABV9DJ43</accession>
<keyword evidence="8" id="KW-1185">Reference proteome</keyword>
<evidence type="ECO:0000313" key="8">
    <source>
        <dbReference type="Proteomes" id="UP001595989"/>
    </source>
</evidence>
<keyword evidence="3 6" id="KW-0812">Transmembrane</keyword>
<feature type="transmembrane region" description="Helical" evidence="6">
    <location>
        <begin position="270"/>
        <end position="292"/>
    </location>
</feature>
<dbReference type="RefSeq" id="WP_390294989.1">
    <property type="nucleotide sequence ID" value="NZ_JBHSFU010000004.1"/>
</dbReference>
<comment type="subcellular location">
    <subcellularLocation>
        <location evidence="1">Membrane</location>
        <topology evidence="1">Multi-pass membrane protein</topology>
    </subcellularLocation>
</comment>
<feature type="transmembrane region" description="Helical" evidence="6">
    <location>
        <begin position="166"/>
        <end position="185"/>
    </location>
</feature>
<sequence length="445" mass="46777">MSERFKSKAITDYEREPVPQDKRKGWGKLSLVWIAGIVALSAVVLGGTLGSGMTLSDSIIASLIGTFILAILSAACSIVGAKTGLSTALVSSFALGKYGSYAVSFVIAISLFGWFGVQLNLFSTSLQNILLKTFSINVDPIFLVLFGGLAMSISAIIGYKAIEKLSMVAVPLLAILLISSLVRVLNGTSVSEVAQAPLTSDPLSTGVAISLIIGSLATGAIIGPDISRYAKSTKDAVIASFVGYFVGFSIVLIISSILAKATTQVDIVEIMLTLGWGSGALVILIIAQWTTNDNNLYSSALGFSVIFQKVPKFYLSIAAGVIGTLLAVAGIYDSFIPFLSFLSVLIPPIGGIYVADFIINRKNYAFENLKNVKSVNILSISIWVIASLVAFLTTPEPNGFGVFTLTGASGFDAFIVAFILQLIASKIQVGNGLQTTTSFKGEQAS</sequence>
<feature type="transmembrane region" description="Helical" evidence="6">
    <location>
        <begin position="101"/>
        <end position="121"/>
    </location>
</feature>
<feature type="transmembrane region" description="Helical" evidence="6">
    <location>
        <begin position="31"/>
        <end position="53"/>
    </location>
</feature>
<proteinExistence type="inferred from homology"/>
<dbReference type="CDD" id="cd11484">
    <property type="entry name" value="SLC-NCS1sbd_CobB-like"/>
    <property type="match status" value="1"/>
</dbReference>
<evidence type="ECO:0000256" key="1">
    <source>
        <dbReference type="ARBA" id="ARBA00004141"/>
    </source>
</evidence>
<feature type="transmembrane region" description="Helical" evidence="6">
    <location>
        <begin position="59"/>
        <end position="80"/>
    </location>
</feature>
<dbReference type="Gene3D" id="1.10.4160.10">
    <property type="entry name" value="Hydantoin permease"/>
    <property type="match status" value="1"/>
</dbReference>
<comment type="caution">
    <text evidence="7">The sequence shown here is derived from an EMBL/GenBank/DDBJ whole genome shotgun (WGS) entry which is preliminary data.</text>
</comment>
<feature type="transmembrane region" description="Helical" evidence="6">
    <location>
        <begin position="236"/>
        <end position="258"/>
    </location>
</feature>
<evidence type="ECO:0000313" key="7">
    <source>
        <dbReference type="EMBL" id="MFC4558354.1"/>
    </source>
</evidence>
<feature type="transmembrane region" description="Helical" evidence="6">
    <location>
        <begin position="141"/>
        <end position="159"/>
    </location>
</feature>